<evidence type="ECO:0000256" key="3">
    <source>
        <dbReference type="ARBA" id="ARBA00015325"/>
    </source>
</evidence>
<dbReference type="PANTHER" id="PTHR12428:SF65">
    <property type="entry name" value="CYTOCHROME C OXIDASE ASSEMBLY PROTEIN COX18, MITOCHONDRIAL"/>
    <property type="match status" value="1"/>
</dbReference>
<proteinExistence type="inferred from homology"/>
<evidence type="ECO:0000313" key="16">
    <source>
        <dbReference type="Proteomes" id="UP000556084"/>
    </source>
</evidence>
<evidence type="ECO:0000256" key="11">
    <source>
        <dbReference type="ARBA" id="ARBA00033342"/>
    </source>
</evidence>
<feature type="domain" description="Membrane insertase YidC/Oxa/ALB C-terminal" evidence="14">
    <location>
        <begin position="29"/>
        <end position="235"/>
    </location>
</feature>
<dbReference type="InterPro" id="IPR028055">
    <property type="entry name" value="YidC/Oxa/ALB_C"/>
</dbReference>
<evidence type="ECO:0000256" key="6">
    <source>
        <dbReference type="ARBA" id="ARBA00023136"/>
    </source>
</evidence>
<organism evidence="15 16">
    <name type="scientific">Streptomyces olivoverticillatus</name>
    <dbReference type="NCBI Taxonomy" id="66427"/>
    <lineage>
        <taxon>Bacteria</taxon>
        <taxon>Bacillati</taxon>
        <taxon>Actinomycetota</taxon>
        <taxon>Actinomycetes</taxon>
        <taxon>Kitasatosporales</taxon>
        <taxon>Streptomycetaceae</taxon>
        <taxon>Streptomyces</taxon>
    </lineage>
</organism>
<keyword evidence="16" id="KW-1185">Reference proteome</keyword>
<accession>A0A7W7PIM8</accession>
<name>A0A7W7PIM8_9ACTN</name>
<keyword evidence="5 13" id="KW-1133">Transmembrane helix</keyword>
<evidence type="ECO:0000256" key="7">
    <source>
        <dbReference type="ARBA" id="ARBA00025034"/>
    </source>
</evidence>
<keyword evidence="4 12" id="KW-0812">Transmembrane</keyword>
<comment type="function">
    <text evidence="7">Required for the insertion and/or proper folding and/or complex formation of integral membrane proteins into the membrane. Involved in integration of membrane proteins that insert both dependently and independently of the Sec translocase complex, as well as at least some lipoproteins. Aids folding of multispanning membrane proteins.</text>
</comment>
<protein>
    <recommendedName>
        <fullName evidence="3">Membrane protein insertase YidC</fullName>
    </recommendedName>
    <alternativeName>
        <fullName evidence="11">Foldase YidC</fullName>
    </alternativeName>
    <alternativeName>
        <fullName evidence="10">Membrane integrase YidC</fullName>
    </alternativeName>
    <alternativeName>
        <fullName evidence="9">Membrane protein YidC</fullName>
    </alternativeName>
</protein>
<comment type="subunit">
    <text evidence="8">Interacts with the Sec translocase complex via SecD. Specifically interacts with transmembrane segments of nascent integral membrane proteins during membrane integration.</text>
</comment>
<reference evidence="15 16" key="1">
    <citation type="submission" date="2020-08" db="EMBL/GenBank/DDBJ databases">
        <title>Genomic Encyclopedia of Type Strains, Phase III (KMG-III): the genomes of soil and plant-associated and newly described type strains.</title>
        <authorList>
            <person name="Whitman W."/>
        </authorList>
    </citation>
    <scope>NUCLEOTIDE SEQUENCE [LARGE SCALE GENOMIC DNA]</scope>
    <source>
        <strain evidence="15 16">CECT 3266</strain>
    </source>
</reference>
<dbReference type="GO" id="GO:0005886">
    <property type="term" value="C:plasma membrane"/>
    <property type="evidence" value="ECO:0007669"/>
    <property type="project" value="TreeGrafter"/>
</dbReference>
<feature type="transmembrane region" description="Helical" evidence="13">
    <location>
        <begin position="200"/>
        <end position="221"/>
    </location>
</feature>
<dbReference type="RefSeq" id="WP_184347023.1">
    <property type="nucleotide sequence ID" value="NZ_JACHJH010000002.1"/>
</dbReference>
<dbReference type="AlphaFoldDB" id="A0A7W7PIM8"/>
<evidence type="ECO:0000256" key="5">
    <source>
        <dbReference type="ARBA" id="ARBA00022989"/>
    </source>
</evidence>
<dbReference type="Pfam" id="PF02096">
    <property type="entry name" value="60KD_IMP"/>
    <property type="match status" value="1"/>
</dbReference>
<dbReference type="NCBIfam" id="TIGR03592">
    <property type="entry name" value="yidC_oxa1_cterm"/>
    <property type="match status" value="1"/>
</dbReference>
<evidence type="ECO:0000256" key="8">
    <source>
        <dbReference type="ARBA" id="ARBA00026028"/>
    </source>
</evidence>
<dbReference type="GO" id="GO:0051205">
    <property type="term" value="P:protein insertion into membrane"/>
    <property type="evidence" value="ECO:0007669"/>
    <property type="project" value="TreeGrafter"/>
</dbReference>
<dbReference type="InterPro" id="IPR001708">
    <property type="entry name" value="YidC/ALB3/OXA1/COX18"/>
</dbReference>
<sequence>MSFFAPLGSLLSHLADTLHPLCGASATAAAIVTLTVCVRLALHPLARAAARGERARAELAPKLAELKRKHGKNPERLQRAASELYAKEGTSPLAGFLPTLVQLPVFFVMYRLFSTGKGGRALLDHTLWGAPLGGRWADALGHGGPVGAQGLVYLGLFVLVGAVATWTYRRNRKAAADRPAPAAGEAALPGAAVMAKVAPLLSFGTLITAAVVPLAAGLYLVTTTTWTAVERAYLQRARTPRPAAAIDAK</sequence>
<evidence type="ECO:0000256" key="1">
    <source>
        <dbReference type="ARBA" id="ARBA00004141"/>
    </source>
</evidence>
<evidence type="ECO:0000256" key="10">
    <source>
        <dbReference type="ARBA" id="ARBA00033245"/>
    </source>
</evidence>
<keyword evidence="6 13" id="KW-0472">Membrane</keyword>
<comment type="caution">
    <text evidence="15">The sequence shown here is derived from an EMBL/GenBank/DDBJ whole genome shotgun (WGS) entry which is preliminary data.</text>
</comment>
<evidence type="ECO:0000256" key="9">
    <source>
        <dbReference type="ARBA" id="ARBA00031538"/>
    </source>
</evidence>
<evidence type="ECO:0000256" key="12">
    <source>
        <dbReference type="RuleBase" id="RU003945"/>
    </source>
</evidence>
<dbReference type="EMBL" id="JACHJH010000002">
    <property type="protein sequence ID" value="MBB4892206.1"/>
    <property type="molecule type" value="Genomic_DNA"/>
</dbReference>
<evidence type="ECO:0000256" key="4">
    <source>
        <dbReference type="ARBA" id="ARBA00022692"/>
    </source>
</evidence>
<gene>
    <name evidence="15" type="ORF">FHS39_001217</name>
</gene>
<evidence type="ECO:0000259" key="14">
    <source>
        <dbReference type="Pfam" id="PF02096"/>
    </source>
</evidence>
<comment type="subcellular location">
    <subcellularLocation>
        <location evidence="1 12">Membrane</location>
        <topology evidence="1 12">Multi-pass membrane protein</topology>
    </subcellularLocation>
</comment>
<dbReference type="GO" id="GO:0032977">
    <property type="term" value="F:membrane insertase activity"/>
    <property type="evidence" value="ECO:0007669"/>
    <property type="project" value="InterPro"/>
</dbReference>
<feature type="transmembrane region" description="Helical" evidence="13">
    <location>
        <begin position="93"/>
        <end position="113"/>
    </location>
</feature>
<evidence type="ECO:0000256" key="13">
    <source>
        <dbReference type="SAM" id="Phobius"/>
    </source>
</evidence>
<feature type="transmembrane region" description="Helical" evidence="13">
    <location>
        <begin position="25"/>
        <end position="46"/>
    </location>
</feature>
<evidence type="ECO:0000313" key="15">
    <source>
        <dbReference type="EMBL" id="MBB4892206.1"/>
    </source>
</evidence>
<evidence type="ECO:0000256" key="2">
    <source>
        <dbReference type="ARBA" id="ARBA00010527"/>
    </source>
</evidence>
<comment type="similarity">
    <text evidence="2">Belongs to the OXA1/ALB3/YidC family. Type 1 subfamily.</text>
</comment>
<dbReference type="PANTHER" id="PTHR12428">
    <property type="entry name" value="OXA1"/>
    <property type="match status" value="1"/>
</dbReference>
<dbReference type="Proteomes" id="UP000556084">
    <property type="component" value="Unassembled WGS sequence"/>
</dbReference>
<feature type="transmembrane region" description="Helical" evidence="13">
    <location>
        <begin position="150"/>
        <end position="168"/>
    </location>
</feature>